<dbReference type="PROSITE" id="PS50212">
    <property type="entry name" value="RASGEF_NTER"/>
    <property type="match status" value="1"/>
</dbReference>
<proteinExistence type="predicted"/>
<dbReference type="Pfam" id="PF00617">
    <property type="entry name" value="RasGEF"/>
    <property type="match status" value="1"/>
</dbReference>
<evidence type="ECO:0000313" key="6">
    <source>
        <dbReference type="Proteomes" id="UP001628156"/>
    </source>
</evidence>
<dbReference type="PROSITE" id="PS00720">
    <property type="entry name" value="RASGEF"/>
    <property type="match status" value="1"/>
</dbReference>
<evidence type="ECO:0000259" key="4">
    <source>
        <dbReference type="PROSITE" id="PS50212"/>
    </source>
</evidence>
<dbReference type="InterPro" id="IPR036964">
    <property type="entry name" value="RASGEF_cat_dom_sf"/>
</dbReference>
<dbReference type="SMART" id="SM00147">
    <property type="entry name" value="RasGEF"/>
    <property type="match status" value="1"/>
</dbReference>
<evidence type="ECO:0000313" key="5">
    <source>
        <dbReference type="EMBL" id="GAB1221828.1"/>
    </source>
</evidence>
<organism evidence="5 6">
    <name type="scientific">Entamoeba nuttalli</name>
    <dbReference type="NCBI Taxonomy" id="412467"/>
    <lineage>
        <taxon>Eukaryota</taxon>
        <taxon>Amoebozoa</taxon>
        <taxon>Evosea</taxon>
        <taxon>Archamoebae</taxon>
        <taxon>Mastigamoebida</taxon>
        <taxon>Entamoebidae</taxon>
        <taxon>Entamoeba</taxon>
    </lineage>
</organism>
<reference evidence="5 6" key="1">
    <citation type="journal article" date="2019" name="PLoS Negl. Trop. Dis.">
        <title>Whole genome sequencing of Entamoeba nuttalli reveals mammalian host-related molecular signatures and a novel octapeptide-repeat surface protein.</title>
        <authorList>
            <person name="Tanaka M."/>
            <person name="Makiuchi T."/>
            <person name="Komiyama T."/>
            <person name="Shiina T."/>
            <person name="Osaki K."/>
            <person name="Tachibana H."/>
        </authorList>
    </citation>
    <scope>NUCLEOTIDE SEQUENCE [LARGE SCALE GENOMIC DNA]</scope>
    <source>
        <strain evidence="5 6">P19-061405</strain>
    </source>
</reference>
<keyword evidence="6" id="KW-1185">Reference proteome</keyword>
<feature type="domain" description="Ras-GEF" evidence="3">
    <location>
        <begin position="228"/>
        <end position="463"/>
    </location>
</feature>
<sequence>MSSSLPPRLFYSSNRNLKRTVISTPTMEPTIKREEKERTFNGMSAEQITLMVCPSQFRQVYIKITDTIGEKFKEQGLKIENKQTVSGPLEVLINWAVTPENLESNFANMFILNYHTYCKPIQLLSIIDKICNDIVESKNEPVKTIKQKWAKITIFMKIWTDLLPYDFHDKEILGAIETFLQKYQSQFVGIAQIRKMIQSAQSIPHLPTFDRIENSNGEEKTKPIKELTAETIVGQLSLYELTLFTGIEMKDFLGSAWTKKDKYERCPRLCEFLEHFNAVTNWVSYSILQESDINARANLISKFIDVAKIMYEQMNFTGFFEFYSGLNSSAISRLTKTWELVENAAQRMDPLRKAADPTRSYASYRKYIQQNKSKGYIPFIGVIIQDLTFIDEGNPDKTESGDVNFEKCRMMANQLLTIRPLQNDQHSIYKALPFFKDFILSIEQHKNDDEKAQYDISLQIQPRN</sequence>
<protein>
    <recommendedName>
        <fullName evidence="7">Ras guanine nucleotide exchange factor</fullName>
    </recommendedName>
</protein>
<dbReference type="Pfam" id="PF00618">
    <property type="entry name" value="RasGEF_N"/>
    <property type="match status" value="1"/>
</dbReference>
<name>A0ABQ0DG43_9EUKA</name>
<dbReference type="InterPro" id="IPR023578">
    <property type="entry name" value="Ras_GEF_dom_sf"/>
</dbReference>
<dbReference type="CDD" id="cd00155">
    <property type="entry name" value="RasGEF"/>
    <property type="match status" value="1"/>
</dbReference>
<dbReference type="Proteomes" id="UP001628156">
    <property type="component" value="Unassembled WGS sequence"/>
</dbReference>
<evidence type="ECO:0000256" key="1">
    <source>
        <dbReference type="ARBA" id="ARBA00022658"/>
    </source>
</evidence>
<gene>
    <name evidence="5" type="ORF">ENUP19_0085G0045</name>
</gene>
<dbReference type="EMBL" id="BAAFRS010000085">
    <property type="protein sequence ID" value="GAB1221828.1"/>
    <property type="molecule type" value="Genomic_DNA"/>
</dbReference>
<dbReference type="InterPro" id="IPR000651">
    <property type="entry name" value="Ras-like_Gua-exchang_fac_N"/>
</dbReference>
<comment type="caution">
    <text evidence="5">The sequence shown here is derived from an EMBL/GenBank/DDBJ whole genome shotgun (WGS) entry which is preliminary data.</text>
</comment>
<dbReference type="PANTHER" id="PTHR23113:SF370">
    <property type="entry name" value="RAS GUANINE NUCLEOTIDE EXCHANGE FACTOR P"/>
    <property type="match status" value="1"/>
</dbReference>
<dbReference type="Gene3D" id="1.10.840.10">
    <property type="entry name" value="Ras guanine-nucleotide exchange factors catalytic domain"/>
    <property type="match status" value="1"/>
</dbReference>
<accession>A0ABQ0DG43</accession>
<evidence type="ECO:0000256" key="2">
    <source>
        <dbReference type="PROSITE-ProRule" id="PRU00168"/>
    </source>
</evidence>
<evidence type="ECO:0008006" key="7">
    <source>
        <dbReference type="Google" id="ProtNLM"/>
    </source>
</evidence>
<dbReference type="PANTHER" id="PTHR23113">
    <property type="entry name" value="GUANINE NUCLEOTIDE EXCHANGE FACTOR"/>
    <property type="match status" value="1"/>
</dbReference>
<dbReference type="InterPro" id="IPR008937">
    <property type="entry name" value="Ras-like_GEF"/>
</dbReference>
<keyword evidence="1 2" id="KW-0344">Guanine-nucleotide releasing factor</keyword>
<dbReference type="PROSITE" id="PS50009">
    <property type="entry name" value="RASGEF_CAT"/>
    <property type="match status" value="1"/>
</dbReference>
<dbReference type="InterPro" id="IPR019804">
    <property type="entry name" value="Ras_G-nucl-exch_fac_CS"/>
</dbReference>
<dbReference type="SUPFAM" id="SSF48366">
    <property type="entry name" value="Ras GEF"/>
    <property type="match status" value="1"/>
</dbReference>
<dbReference type="Gene3D" id="1.20.870.10">
    <property type="entry name" value="Son of sevenless (SoS) protein Chain: S domain 1"/>
    <property type="match status" value="1"/>
</dbReference>
<evidence type="ECO:0000259" key="3">
    <source>
        <dbReference type="PROSITE" id="PS50009"/>
    </source>
</evidence>
<feature type="domain" description="N-terminal Ras-GEF" evidence="4">
    <location>
        <begin position="80"/>
        <end position="204"/>
    </location>
</feature>
<dbReference type="InterPro" id="IPR001895">
    <property type="entry name" value="RASGEF_cat_dom"/>
</dbReference>